<evidence type="ECO:0000313" key="10">
    <source>
        <dbReference type="EMBL" id="GGF12574.1"/>
    </source>
</evidence>
<accession>A0A917EU68</accession>
<keyword evidence="5 9" id="KW-0812">Transmembrane</keyword>
<feature type="transmembrane region" description="Helical" evidence="9">
    <location>
        <begin position="86"/>
        <end position="112"/>
    </location>
</feature>
<evidence type="ECO:0000256" key="9">
    <source>
        <dbReference type="SAM" id="Phobius"/>
    </source>
</evidence>
<dbReference type="PANTHER" id="PTHR33908:SF11">
    <property type="entry name" value="MEMBRANE PROTEIN"/>
    <property type="match status" value="1"/>
</dbReference>
<feature type="transmembrane region" description="Helical" evidence="9">
    <location>
        <begin position="387"/>
        <end position="405"/>
    </location>
</feature>
<dbReference type="GO" id="GO:0016763">
    <property type="term" value="F:pentosyltransferase activity"/>
    <property type="evidence" value="ECO:0007669"/>
    <property type="project" value="TreeGrafter"/>
</dbReference>
<dbReference type="InterPro" id="IPR050297">
    <property type="entry name" value="LipidA_mod_glycosyltrf_83"/>
</dbReference>
<evidence type="ECO:0008006" key="12">
    <source>
        <dbReference type="Google" id="ProtNLM"/>
    </source>
</evidence>
<feature type="transmembrane region" description="Helical" evidence="9">
    <location>
        <begin position="133"/>
        <end position="152"/>
    </location>
</feature>
<evidence type="ECO:0000256" key="5">
    <source>
        <dbReference type="ARBA" id="ARBA00022692"/>
    </source>
</evidence>
<dbReference type="PANTHER" id="PTHR33908">
    <property type="entry name" value="MANNOSYLTRANSFERASE YKCB-RELATED"/>
    <property type="match status" value="1"/>
</dbReference>
<proteinExistence type="predicted"/>
<sequence length="604" mass="64751">MVSLTKPESPAEEWLDDSPRSGLVTAPGATPPGADRVTATAPAAASPARVAATAPAKPPSRFGEWMLARWVSLGAPVAGRRVPGTMVVAFAALAIGIVAVIITTSSGLNIAYADSQSHLTISRRIFDSKAPGFTQLGTVWLPVPSLILVPFVTNLWLWSSGLGAGLLGLICLMGTATGVYRIAARIGLGRAARIVGVLLIILNPSILYMYTTALTEPVLIVCMMGCFAGLAHWVTSKRNLQAGEVMVFCGLPAAGATLSRYEGWVLVFAGTLLVAWVAWRRKKAWRYCVKMGLAFAALPGVAIAWWLVYNFTVYGNPLEFANGQYSASNLQKATADAGLLAYTHNAGLTLWTYDWSVLETAGLLTVVMGILGAIVLAYKRGLSNEALVVWIMGVAYAFSLLSLFLGQTHMNNDHSLPQNWWNSRYTLAVIPWLATLAAVLVDALRKTRVWMPALALVGLALLVQTAWWGADPSRSSVIAEANGYVQLKAASGATAAAAYLRDNYDGGDVLMDESAAGSALLPEIGIPLVDYYNRSTGDLFYQAIADPATHAKWVFVSTADAPELSQTGVADLVYDAIKKDPSFTTMYRVVFEQGSYRIYERIDS</sequence>
<protein>
    <recommendedName>
        <fullName evidence="12">Glycosyltransferase RgtA/B/C/D-like domain-containing protein</fullName>
    </recommendedName>
</protein>
<keyword evidence="2" id="KW-1003">Cell membrane</keyword>
<keyword evidence="3" id="KW-0328">Glycosyltransferase</keyword>
<organism evidence="10 11">
    <name type="scientific">Subtercola lobariae</name>
    <dbReference type="NCBI Taxonomy" id="1588641"/>
    <lineage>
        <taxon>Bacteria</taxon>
        <taxon>Bacillati</taxon>
        <taxon>Actinomycetota</taxon>
        <taxon>Actinomycetes</taxon>
        <taxon>Micrococcales</taxon>
        <taxon>Microbacteriaceae</taxon>
        <taxon>Subtercola</taxon>
    </lineage>
</organism>
<dbReference type="Proteomes" id="UP000598775">
    <property type="component" value="Unassembled WGS sequence"/>
</dbReference>
<dbReference type="AlphaFoldDB" id="A0A917EU68"/>
<feature type="transmembrane region" description="Helical" evidence="9">
    <location>
        <begin position="360"/>
        <end position="378"/>
    </location>
</feature>
<evidence type="ECO:0000256" key="4">
    <source>
        <dbReference type="ARBA" id="ARBA00022679"/>
    </source>
</evidence>
<dbReference type="GO" id="GO:0009103">
    <property type="term" value="P:lipopolysaccharide biosynthetic process"/>
    <property type="evidence" value="ECO:0007669"/>
    <property type="project" value="UniProtKB-ARBA"/>
</dbReference>
<reference evidence="10 11" key="1">
    <citation type="journal article" date="2014" name="Int. J. Syst. Evol. Microbiol.">
        <title>Complete genome sequence of Corynebacterium casei LMG S-19264T (=DSM 44701T), isolated from a smear-ripened cheese.</title>
        <authorList>
            <consortium name="US DOE Joint Genome Institute (JGI-PGF)"/>
            <person name="Walter F."/>
            <person name="Albersmeier A."/>
            <person name="Kalinowski J."/>
            <person name="Ruckert C."/>
        </authorList>
    </citation>
    <scope>NUCLEOTIDE SEQUENCE [LARGE SCALE GENOMIC DNA]</scope>
    <source>
        <strain evidence="10 11">CGMCC 1.12976</strain>
    </source>
</reference>
<feature type="transmembrane region" description="Helical" evidence="9">
    <location>
        <begin position="291"/>
        <end position="309"/>
    </location>
</feature>
<keyword evidence="7 9" id="KW-0472">Membrane</keyword>
<comment type="caution">
    <text evidence="10">The sequence shown here is derived from an EMBL/GenBank/DDBJ whole genome shotgun (WGS) entry which is preliminary data.</text>
</comment>
<dbReference type="GO" id="GO:0005886">
    <property type="term" value="C:plasma membrane"/>
    <property type="evidence" value="ECO:0007669"/>
    <property type="project" value="UniProtKB-SubCell"/>
</dbReference>
<name>A0A917EU68_9MICO</name>
<evidence type="ECO:0000256" key="6">
    <source>
        <dbReference type="ARBA" id="ARBA00022989"/>
    </source>
</evidence>
<gene>
    <name evidence="10" type="ORF">GCM10011399_03170</name>
</gene>
<feature type="transmembrane region" description="Helical" evidence="9">
    <location>
        <begin position="425"/>
        <end position="444"/>
    </location>
</feature>
<evidence type="ECO:0000256" key="7">
    <source>
        <dbReference type="ARBA" id="ARBA00023136"/>
    </source>
</evidence>
<dbReference type="RefSeq" id="WP_188672638.1">
    <property type="nucleotide sequence ID" value="NZ_BMGP01000001.1"/>
</dbReference>
<dbReference type="EMBL" id="BMGP01000001">
    <property type="protein sequence ID" value="GGF12574.1"/>
    <property type="molecule type" value="Genomic_DNA"/>
</dbReference>
<feature type="transmembrane region" description="Helical" evidence="9">
    <location>
        <begin position="264"/>
        <end position="279"/>
    </location>
</feature>
<keyword evidence="4" id="KW-0808">Transferase</keyword>
<evidence type="ECO:0000256" key="8">
    <source>
        <dbReference type="SAM" id="MobiDB-lite"/>
    </source>
</evidence>
<evidence type="ECO:0000256" key="2">
    <source>
        <dbReference type="ARBA" id="ARBA00022475"/>
    </source>
</evidence>
<feature type="region of interest" description="Disordered" evidence="8">
    <location>
        <begin position="1"/>
        <end position="42"/>
    </location>
</feature>
<feature type="transmembrane region" description="Helical" evidence="9">
    <location>
        <begin position="192"/>
        <end position="211"/>
    </location>
</feature>
<comment type="subcellular location">
    <subcellularLocation>
        <location evidence="1">Cell membrane</location>
        <topology evidence="1">Multi-pass membrane protein</topology>
    </subcellularLocation>
</comment>
<keyword evidence="6 9" id="KW-1133">Transmembrane helix</keyword>
<evidence type="ECO:0000256" key="1">
    <source>
        <dbReference type="ARBA" id="ARBA00004651"/>
    </source>
</evidence>
<feature type="transmembrane region" description="Helical" evidence="9">
    <location>
        <begin position="451"/>
        <end position="470"/>
    </location>
</feature>
<evidence type="ECO:0000256" key="3">
    <source>
        <dbReference type="ARBA" id="ARBA00022676"/>
    </source>
</evidence>
<feature type="transmembrane region" description="Helical" evidence="9">
    <location>
        <begin position="158"/>
        <end position="180"/>
    </location>
</feature>
<evidence type="ECO:0000313" key="11">
    <source>
        <dbReference type="Proteomes" id="UP000598775"/>
    </source>
</evidence>
<keyword evidence="11" id="KW-1185">Reference proteome</keyword>